<evidence type="ECO:0000313" key="3">
    <source>
        <dbReference type="Proteomes" id="UP001501777"/>
    </source>
</evidence>
<feature type="signal peptide" evidence="1">
    <location>
        <begin position="1"/>
        <end position="32"/>
    </location>
</feature>
<feature type="chain" id="PRO_5047120732" description="Lipoprotein" evidence="1">
    <location>
        <begin position="33"/>
        <end position="193"/>
    </location>
</feature>
<dbReference type="PROSITE" id="PS51257">
    <property type="entry name" value="PROKAR_LIPOPROTEIN"/>
    <property type="match status" value="1"/>
</dbReference>
<reference evidence="2 3" key="1">
    <citation type="journal article" date="2019" name="Int. J. Syst. Evol. Microbiol.">
        <title>The Global Catalogue of Microorganisms (GCM) 10K type strain sequencing project: providing services to taxonomists for standard genome sequencing and annotation.</title>
        <authorList>
            <consortium name="The Broad Institute Genomics Platform"/>
            <consortium name="The Broad Institute Genome Sequencing Center for Infectious Disease"/>
            <person name="Wu L."/>
            <person name="Ma J."/>
        </authorList>
    </citation>
    <scope>NUCLEOTIDE SEQUENCE [LARGE SCALE GENOMIC DNA]</scope>
    <source>
        <strain evidence="2 3">JCM 4395</strain>
    </source>
</reference>
<sequence>MWMATPKRGNSVIQHRIVLASAAGLVCAFLLAACDSMNGGASGTSAVGVAPVTSAPAASAPVGGGASGSGQTASTVTVRAEAVKGGGSVVTDGTGATLYRYDRDRPHPSRWTCAGACVKTWIPVIVSDSVQTVGVEKSLLGTVHRNGRKQLTLGGWPLYRYVGDTGAGQLNGQGKGGQWYAVTPAGGKAAVTG</sequence>
<evidence type="ECO:0000256" key="1">
    <source>
        <dbReference type="SAM" id="SignalP"/>
    </source>
</evidence>
<keyword evidence="1" id="KW-0732">Signal</keyword>
<gene>
    <name evidence="2" type="ORF">GCM10010276_16740</name>
</gene>
<accession>A0ABN3LD64</accession>
<evidence type="ECO:0008006" key="4">
    <source>
        <dbReference type="Google" id="ProtNLM"/>
    </source>
</evidence>
<protein>
    <recommendedName>
        <fullName evidence="4">Lipoprotein</fullName>
    </recommendedName>
</protein>
<dbReference type="InterPro" id="IPR005297">
    <property type="entry name" value="Lipoprotein_repeat"/>
</dbReference>
<organism evidence="2 3">
    <name type="scientific">Streptomyces longisporus</name>
    <dbReference type="NCBI Taxonomy" id="1948"/>
    <lineage>
        <taxon>Bacteria</taxon>
        <taxon>Bacillati</taxon>
        <taxon>Actinomycetota</taxon>
        <taxon>Actinomycetes</taxon>
        <taxon>Kitasatosporales</taxon>
        <taxon>Streptomycetaceae</taxon>
        <taxon>Streptomyces</taxon>
    </lineage>
</organism>
<dbReference type="Proteomes" id="UP001501777">
    <property type="component" value="Unassembled WGS sequence"/>
</dbReference>
<dbReference type="Pfam" id="PF03640">
    <property type="entry name" value="Lipoprotein_15"/>
    <property type="match status" value="2"/>
</dbReference>
<dbReference type="PANTHER" id="PTHR39335:SF1">
    <property type="entry name" value="BLL4220 PROTEIN"/>
    <property type="match status" value="1"/>
</dbReference>
<proteinExistence type="predicted"/>
<dbReference type="EMBL" id="BAAASG010000005">
    <property type="protein sequence ID" value="GAA2480709.1"/>
    <property type="molecule type" value="Genomic_DNA"/>
</dbReference>
<evidence type="ECO:0000313" key="2">
    <source>
        <dbReference type="EMBL" id="GAA2480709.1"/>
    </source>
</evidence>
<comment type="caution">
    <text evidence="2">The sequence shown here is derived from an EMBL/GenBank/DDBJ whole genome shotgun (WGS) entry which is preliminary data.</text>
</comment>
<dbReference type="PANTHER" id="PTHR39335">
    <property type="entry name" value="BLL4220 PROTEIN"/>
    <property type="match status" value="1"/>
</dbReference>
<name>A0ABN3LD64_STRLO</name>
<keyword evidence="3" id="KW-1185">Reference proteome</keyword>